<feature type="region of interest" description="Disordered" evidence="5">
    <location>
        <begin position="1978"/>
        <end position="2023"/>
    </location>
</feature>
<dbReference type="Pfam" id="PF13195">
    <property type="entry name" value="DUF4011"/>
    <property type="match status" value="1"/>
</dbReference>
<dbReference type="InterPro" id="IPR041679">
    <property type="entry name" value="DNA2/NAM7-like_C"/>
</dbReference>
<accession>A0A417YZ83</accession>
<keyword evidence="1" id="KW-0547">Nucleotide-binding</keyword>
<evidence type="ECO:0000256" key="2">
    <source>
        <dbReference type="ARBA" id="ARBA00022801"/>
    </source>
</evidence>
<evidence type="ECO:0000259" key="8">
    <source>
        <dbReference type="Pfam" id="PF18741"/>
    </source>
</evidence>
<gene>
    <name evidence="9" type="ORF">D1832_14680</name>
</gene>
<evidence type="ECO:0000259" key="6">
    <source>
        <dbReference type="Pfam" id="PF13087"/>
    </source>
</evidence>
<evidence type="ECO:0000256" key="3">
    <source>
        <dbReference type="ARBA" id="ARBA00022806"/>
    </source>
</evidence>
<evidence type="ECO:0000259" key="7">
    <source>
        <dbReference type="Pfam" id="PF18731"/>
    </source>
</evidence>
<reference evidence="9 10" key="1">
    <citation type="submission" date="2018-08" db="EMBL/GenBank/DDBJ databases">
        <title>Whole genome sequence analysis of Dermacoccus abyssi bacteria isolated from Deep Mariana trench Micromonospora spp reveals genes involved in the environmental adaptation and production of secondary metabolites.</title>
        <authorList>
            <person name="Abdel-Mageed W.M."/>
            <person name="Lehri B."/>
            <person name="Nouioui I."/>
            <person name="Goodfellow I."/>
            <person name="Jaspars M."/>
            <person name="Karlyshev A."/>
        </authorList>
    </citation>
    <scope>NUCLEOTIDE SEQUENCE [LARGE SCALE GENOMIC DNA]</scope>
    <source>
        <strain evidence="9 10">MT1.1</strain>
    </source>
</reference>
<dbReference type="InterPro" id="IPR050534">
    <property type="entry name" value="Coronavir_polyprotein_1ab"/>
</dbReference>
<dbReference type="GO" id="GO:0016787">
    <property type="term" value="F:hydrolase activity"/>
    <property type="evidence" value="ECO:0007669"/>
    <property type="project" value="UniProtKB-KW"/>
</dbReference>
<dbReference type="Proteomes" id="UP000285376">
    <property type="component" value="Unassembled WGS sequence"/>
</dbReference>
<feature type="domain" description="Swt1-like HEPN" evidence="7">
    <location>
        <begin position="17"/>
        <end position="123"/>
    </location>
</feature>
<dbReference type="InterPro" id="IPR049468">
    <property type="entry name" value="Restrct_endonuc-II-like_dom"/>
</dbReference>
<dbReference type="Pfam" id="PF13087">
    <property type="entry name" value="AAA_12"/>
    <property type="match status" value="1"/>
</dbReference>
<dbReference type="Pfam" id="PF18731">
    <property type="entry name" value="HEPN_Swt1"/>
    <property type="match status" value="1"/>
</dbReference>
<sequence length="2214" mass="241745">MFPTSSPTPAEIVQRGADLLVPALRRFVEDTAPHSGVTWEQYYAARDTRDGRTPRKRSLDDPRFLLNIVTHEWRAFSPNIEPMQSAWARELTMSLNRAAHARQEFSDAEARRFLDTLGLFCESLLPDADLGPRIRELNTTLERPAAAPNSQAPAISTPAEAPATAAKAVTSTPPEEVTLPSDAEASTLKESPILETEPESGTSSWDDVDDRDDLGEGLRRVQLRVGEISVEAIYSETLSFAQVCQGAHPVVEISWSNDGTDDAKIDLLTVEVEGLALDPGAAQLTDIDLPAGSGMTLGSADIAWKPERRSFAEVTLATPVDLRVSMISGGRPHSGSGKMTVLARDQWAFEPRPELISAFVAPNDPGVSDIVEKARGRVAPEANDAMAMGDAIYAELASRGLRHEAGTPAPDTGAFSVRRPEQTLQNHGGTGLDLAVLFASALEAAGINPLITLTDDGGFGGYLTADFALSEPAVTDEEMIHTLARSQYLVPVDLGVFERGADVPRREATAATESYWERDLDRVRAVIDVAAARRRIEPLPRLRTDANGLLILEVEQAAPLALRLNESWTGTTATAAATAYPRRVQNWRSALLDLSFRNPLLKLSGRSGLGLHVPERSLPTFEDVLASGESLTIRAGLGLDPLSHGGATSVRDRDEAAVESILSRERVIHGLMTDDTLGNRLDKLRRDAQRVIEETGSNSLFVTIGALKWSDARGNDAYAPLYLLPVKLQGRTKGTYRLVREGDEVALPNYCLIQKLKLDHGIDIPALETPPRDDAGIDVPRVLTAIRQALVSHGLPFAVVSDVRLAILQFSTLEMWRDVSDNWETHANNPVVKHLIETPHDTFGDAVDEPQMTQATEAEEHLPVPADGSQLEAIRWARAGRTFVLEGPPGTGKSQTITNIIANCLADGQSVLFVAEKPAALEVVRRRLKGAGLGALTLDLHGKDLTVSSVRKQLRDAWEYVPRDDARYVQSRSKARSLVEELAAYPLSLHSAGPAGLSLWQAQAAVLRHAGSERAPVTIPATILRGEVRIEDALDHVSRAEERLSELDRPLSESPWGLAGPGAAPLDADAVSRAVAALHSAALQLSPALVALLRATGQSGWGRVPGLLATLSSLPENLVDEASRHDASWSTQLQHLAGEMDRFAAHYGHFASVITAPAHHADVPRLREELNAAHAAGVFKRKRLVENAEANIAALMRPDLARPHDLRAFLNDLEHFQGEANNLRRRSEALLPGGGNPHMGGQIPRQMAAYLEQLRVARGSFENPQALETYVDNLRRRQPIPAVTSRLSSRSLWRGAAFVRASWADEDTINTWCKGRGLAAAVLDTLPAWQEAAQTHRFGELRRVAAAQGSLAELRRIGLDGLIERLERGDDGRANVRDAVDAEIADAVRAERLDSAGLERFNAKRRMQRIEEFARESDSARKAAPTALPALVRQAHAVDTRRPSKDLAALHREFERKRGGSIRELLAQHSPALRRLTPCLLMSPANVARFVPADVEPFDLVIFDEASQIRVADAVGALGRAKAAIVVGDSEQMPPTSMFAVSNSDKDDDSATEEDLLVPSDQESILSECVDSNIRRLWLTWHYRSQDESLITFSNHAYYHDRLASFPAPPSDSGERAVSMKLVRGQFDGGVGGTRTNKVEATAILEEVKELLRRDPSTSIGIVTLNSQQRDLLTEMFEEEEGAVRRAMNRDEDPLFVKNLENVQGDERDVILFSLAFSPNEKTNRLGLNFGPLTRTGGHHRLNVAITRARKKVKLLASFQPEDIDLSRTRSVGLHDLRAYMEFARGDESAVEGAIARLAPDAYRRSLVEALTKSGLEVREGVGTSSFKVDLAVRRPGSEAWVALLLDGKEWAERATVSDREVLPEMVLGKVMQWPRVERVWLPEWIADEAGVLARIDEACADASAKLAESRVESAEVSADEVNAVLHEELDLHTGEGAPTTNSFEPSQPAVLDAPLTRMHTAMSARLDEVGELTVAPPESVAPELSEGSDIEPDEHTYSASDGPSEFPQSSFASTDDEEPNTEAGCADEILLEEFIPWETETLEEGLLSDLTEPHAKARVRETVRRVVAAEGPIESWRLATIVGRSYGVQRVSSLRHGSVLNLVPRTQARAENGLTFVWPEDVTPDAYNLVRQSSVPHRSVTEISRAELTNAMILALSEYPAMSVPALHRATMRTFGISRLGSNVQSRLEAVLAWAVRNGWIVKDGHLCALPEE</sequence>
<dbReference type="InterPro" id="IPR047187">
    <property type="entry name" value="SF1_C_Upf1"/>
</dbReference>
<dbReference type="GO" id="GO:0043139">
    <property type="term" value="F:5'-3' DNA helicase activity"/>
    <property type="evidence" value="ECO:0007669"/>
    <property type="project" value="TreeGrafter"/>
</dbReference>
<dbReference type="PANTHER" id="PTHR43788">
    <property type="entry name" value="DNA2/NAM7 HELICASE FAMILY MEMBER"/>
    <property type="match status" value="1"/>
</dbReference>
<comment type="caution">
    <text evidence="9">The sequence shown here is derived from an EMBL/GenBank/DDBJ whole genome shotgun (WGS) entry which is preliminary data.</text>
</comment>
<evidence type="ECO:0000313" key="9">
    <source>
        <dbReference type="EMBL" id="RHW42903.1"/>
    </source>
</evidence>
<dbReference type="PANTHER" id="PTHR43788:SF8">
    <property type="entry name" value="DNA-BINDING PROTEIN SMUBP-2"/>
    <property type="match status" value="1"/>
</dbReference>
<name>A0A417YZ83_9MICO</name>
<feature type="domain" description="Restriction endonuclease type II-like" evidence="8">
    <location>
        <begin position="1805"/>
        <end position="1898"/>
    </location>
</feature>
<feature type="compositionally biased region" description="Polar residues" evidence="5">
    <location>
        <begin position="1998"/>
        <end position="2014"/>
    </location>
</feature>
<dbReference type="CDD" id="cd18808">
    <property type="entry name" value="SF1_C_Upf1"/>
    <property type="match status" value="1"/>
</dbReference>
<feature type="compositionally biased region" description="Low complexity" evidence="5">
    <location>
        <begin position="152"/>
        <end position="174"/>
    </location>
</feature>
<dbReference type="Gene3D" id="3.40.50.300">
    <property type="entry name" value="P-loop containing nucleotide triphosphate hydrolases"/>
    <property type="match status" value="3"/>
</dbReference>
<organism evidence="9 10">
    <name type="scientific">Dermacoccus abyssi</name>
    <dbReference type="NCBI Taxonomy" id="322596"/>
    <lineage>
        <taxon>Bacteria</taxon>
        <taxon>Bacillati</taxon>
        <taxon>Actinomycetota</taxon>
        <taxon>Actinomycetes</taxon>
        <taxon>Micrococcales</taxon>
        <taxon>Dermacoccaceae</taxon>
        <taxon>Dermacoccus</taxon>
    </lineage>
</organism>
<feature type="region of interest" description="Disordered" evidence="5">
    <location>
        <begin position="141"/>
        <end position="211"/>
    </location>
</feature>
<evidence type="ECO:0000313" key="10">
    <source>
        <dbReference type="Proteomes" id="UP000285376"/>
    </source>
</evidence>
<dbReference type="InterPro" id="IPR025103">
    <property type="entry name" value="DUF4011"/>
</dbReference>
<proteinExistence type="predicted"/>
<keyword evidence="3" id="KW-0347">Helicase</keyword>
<dbReference type="RefSeq" id="WP_118915131.1">
    <property type="nucleotide sequence ID" value="NZ_QWLM01000029.1"/>
</dbReference>
<dbReference type="Pfam" id="PF18741">
    <property type="entry name" value="MTES_1575"/>
    <property type="match status" value="1"/>
</dbReference>
<keyword evidence="2" id="KW-0378">Hydrolase</keyword>
<feature type="domain" description="DNA2/NAM7 helicase-like C-terminal" evidence="6">
    <location>
        <begin position="1563"/>
        <end position="1757"/>
    </location>
</feature>
<dbReference type="InterPro" id="IPR041650">
    <property type="entry name" value="HEPN_Swt1"/>
</dbReference>
<evidence type="ECO:0000256" key="5">
    <source>
        <dbReference type="SAM" id="MobiDB-lite"/>
    </source>
</evidence>
<evidence type="ECO:0000256" key="4">
    <source>
        <dbReference type="ARBA" id="ARBA00022840"/>
    </source>
</evidence>
<dbReference type="InterPro" id="IPR027417">
    <property type="entry name" value="P-loop_NTPase"/>
</dbReference>
<dbReference type="SUPFAM" id="SSF52540">
    <property type="entry name" value="P-loop containing nucleoside triphosphate hydrolases"/>
    <property type="match status" value="1"/>
</dbReference>
<evidence type="ECO:0000256" key="1">
    <source>
        <dbReference type="ARBA" id="ARBA00022741"/>
    </source>
</evidence>
<dbReference type="EMBL" id="QWLM01000029">
    <property type="protein sequence ID" value="RHW42903.1"/>
    <property type="molecule type" value="Genomic_DNA"/>
</dbReference>
<keyword evidence="4" id="KW-0067">ATP-binding</keyword>
<protein>
    <submittedName>
        <fullName evidence="9">DUF4011 domain-containing protein</fullName>
    </submittedName>
</protein>
<dbReference type="GO" id="GO:0005524">
    <property type="term" value="F:ATP binding"/>
    <property type="evidence" value="ECO:0007669"/>
    <property type="project" value="UniProtKB-KW"/>
</dbReference>